<comment type="catalytic activity">
    <reaction evidence="11">
        <text>(2R)-3-phosphoglycerate + NAD(+) = 3-phosphooxypyruvate + NADH + H(+)</text>
        <dbReference type="Rhea" id="RHEA:12641"/>
        <dbReference type="ChEBI" id="CHEBI:15378"/>
        <dbReference type="ChEBI" id="CHEBI:18110"/>
        <dbReference type="ChEBI" id="CHEBI:57540"/>
        <dbReference type="ChEBI" id="CHEBI:57945"/>
        <dbReference type="ChEBI" id="CHEBI:58272"/>
        <dbReference type="EC" id="1.1.1.95"/>
    </reaction>
</comment>
<feature type="domain" description="ACT" evidence="13">
    <location>
        <begin position="323"/>
        <end position="393"/>
    </location>
</feature>
<dbReference type="InterPro" id="IPR029753">
    <property type="entry name" value="D-isomer_DH_CS"/>
</dbReference>
<evidence type="ECO:0000256" key="7">
    <source>
        <dbReference type="ARBA" id="ARBA00023002"/>
    </source>
</evidence>
<comment type="similarity">
    <text evidence="3 12">Belongs to the D-isomer specific 2-hydroxyacid dehydrogenase family.</text>
</comment>
<dbReference type="AlphaFoldDB" id="A0A1H0ARE9"/>
<dbReference type="Gene3D" id="3.40.50.720">
    <property type="entry name" value="NAD(P)-binding Rossmann-like Domain"/>
    <property type="match status" value="2"/>
</dbReference>
<dbReference type="Pfam" id="PF00389">
    <property type="entry name" value="2-Hacid_dh"/>
    <property type="match status" value="1"/>
</dbReference>
<keyword evidence="15" id="KW-1185">Reference proteome</keyword>
<evidence type="ECO:0000256" key="2">
    <source>
        <dbReference type="ARBA" id="ARBA00005216"/>
    </source>
</evidence>
<dbReference type="InterPro" id="IPR006139">
    <property type="entry name" value="D-isomer_2_OHA_DH_cat_dom"/>
</dbReference>
<dbReference type="CDD" id="cd04901">
    <property type="entry name" value="ACT_3PGDH"/>
    <property type="match status" value="1"/>
</dbReference>
<dbReference type="EMBL" id="FNIM01000002">
    <property type="protein sequence ID" value="SDN35909.1"/>
    <property type="molecule type" value="Genomic_DNA"/>
</dbReference>
<comment type="catalytic activity">
    <reaction evidence="10">
        <text>(R)-2-hydroxyglutarate + NAD(+) = 2-oxoglutarate + NADH + H(+)</text>
        <dbReference type="Rhea" id="RHEA:49612"/>
        <dbReference type="ChEBI" id="CHEBI:15378"/>
        <dbReference type="ChEBI" id="CHEBI:15801"/>
        <dbReference type="ChEBI" id="CHEBI:16810"/>
        <dbReference type="ChEBI" id="CHEBI:57540"/>
        <dbReference type="ChEBI" id="CHEBI:57945"/>
        <dbReference type="EC" id="1.1.1.399"/>
    </reaction>
</comment>
<keyword evidence="8" id="KW-0520">NAD</keyword>
<sequence length="395" mass="41933">MTKQFRIQTLNAISGAGLSRFPDERYDVGGNVTEPHALLVRSAKLHDVPIPDSVMAIARAGAGTNNIPVDAMTRRGIPVFNTPGANANAVKELVLAGLFIASRNLIPAARFAHELTGDDAEIARAVEAGKKQFVGFELPGRTLGVIGLGAIGVQVANAALGLGLNVVGFDPGISVEHAWHLSAEVERAETMEEVFRRADILTVHVPLIEATRGLVSTQRIALMKETAVLLNFARAEIVDEAAVVAALDEGTLGGYVCDFPSTAVHKHPKCISLPHLGASTKEAERNCAVMAVDELRGFLEDGQVHNSVNFPEAVLPREPGTRRLVIVNQNVPNMVGQVSTLVAEHGQNIANLLNRSRGDLAVTLVDVEGELGEDVLEQLRAIDGVLSARALEPAA</sequence>
<dbReference type="GO" id="GO:0051287">
    <property type="term" value="F:NAD binding"/>
    <property type="evidence" value="ECO:0007669"/>
    <property type="project" value="InterPro"/>
</dbReference>
<dbReference type="InterPro" id="IPR002912">
    <property type="entry name" value="ACT_dom"/>
</dbReference>
<dbReference type="SUPFAM" id="SSF51735">
    <property type="entry name" value="NAD(P)-binding Rossmann-fold domains"/>
    <property type="match status" value="1"/>
</dbReference>
<dbReference type="SUPFAM" id="SSF52283">
    <property type="entry name" value="Formate/glycerate dehydrogenase catalytic domain-like"/>
    <property type="match status" value="1"/>
</dbReference>
<dbReference type="SUPFAM" id="SSF55021">
    <property type="entry name" value="ACT-like"/>
    <property type="match status" value="1"/>
</dbReference>
<keyword evidence="7 12" id="KW-0560">Oxidoreductase</keyword>
<name>A0A1H0ARE9_9ACTO</name>
<evidence type="ECO:0000256" key="9">
    <source>
        <dbReference type="ARBA" id="ARBA00030455"/>
    </source>
</evidence>
<proteinExistence type="inferred from homology"/>
<dbReference type="Proteomes" id="UP000198541">
    <property type="component" value="Unassembled WGS sequence"/>
</dbReference>
<comment type="pathway">
    <text evidence="2">Amino-acid biosynthesis; L-serine biosynthesis; L-serine from 3-phospho-D-glycerate: step 1/3.</text>
</comment>
<dbReference type="UniPathway" id="UPA00135">
    <property type="reaction ID" value="UER00196"/>
</dbReference>
<evidence type="ECO:0000259" key="13">
    <source>
        <dbReference type="PROSITE" id="PS51671"/>
    </source>
</evidence>
<reference evidence="15" key="1">
    <citation type="submission" date="2016-10" db="EMBL/GenBank/DDBJ databases">
        <authorList>
            <person name="Varghese N."/>
            <person name="Submissions S."/>
        </authorList>
    </citation>
    <scope>NUCLEOTIDE SEQUENCE [LARGE SCALE GENOMIC DNA]</scope>
    <source>
        <strain evidence="15">DSM 27982</strain>
    </source>
</reference>
<evidence type="ECO:0000256" key="10">
    <source>
        <dbReference type="ARBA" id="ARBA00048126"/>
    </source>
</evidence>
<dbReference type="PROSITE" id="PS00670">
    <property type="entry name" value="D_2_HYDROXYACID_DH_2"/>
    <property type="match status" value="1"/>
</dbReference>
<evidence type="ECO:0000256" key="4">
    <source>
        <dbReference type="ARBA" id="ARBA00013001"/>
    </source>
</evidence>
<evidence type="ECO:0000313" key="15">
    <source>
        <dbReference type="Proteomes" id="UP000198541"/>
    </source>
</evidence>
<dbReference type="InterPro" id="IPR029752">
    <property type="entry name" value="D-isomer_DH_CS1"/>
</dbReference>
<dbReference type="InterPro" id="IPR006140">
    <property type="entry name" value="D-isomer_DH_NAD-bd"/>
</dbReference>
<dbReference type="PANTHER" id="PTHR42938">
    <property type="entry name" value="FORMATE DEHYDROGENASE 1"/>
    <property type="match status" value="1"/>
</dbReference>
<dbReference type="InterPro" id="IPR036291">
    <property type="entry name" value="NAD(P)-bd_dom_sf"/>
</dbReference>
<evidence type="ECO:0000256" key="1">
    <source>
        <dbReference type="ARBA" id="ARBA00003800"/>
    </source>
</evidence>
<dbReference type="Pfam" id="PF02826">
    <property type="entry name" value="2-Hacid_dh_C"/>
    <property type="match status" value="1"/>
</dbReference>
<dbReference type="STRING" id="332524.SAMN04487766_101363"/>
<evidence type="ECO:0000256" key="11">
    <source>
        <dbReference type="ARBA" id="ARBA00048731"/>
    </source>
</evidence>
<dbReference type="RefSeq" id="WP_092533674.1">
    <property type="nucleotide sequence ID" value="NZ_FNIM01000002.1"/>
</dbReference>
<evidence type="ECO:0000256" key="12">
    <source>
        <dbReference type="RuleBase" id="RU003719"/>
    </source>
</evidence>
<dbReference type="CDD" id="cd12174">
    <property type="entry name" value="PGDH_like_3"/>
    <property type="match status" value="1"/>
</dbReference>
<dbReference type="PROSITE" id="PS51671">
    <property type="entry name" value="ACT"/>
    <property type="match status" value="1"/>
</dbReference>
<dbReference type="InterPro" id="IPR045865">
    <property type="entry name" value="ACT-like_dom_sf"/>
</dbReference>
<dbReference type="Gene3D" id="3.30.70.260">
    <property type="match status" value="1"/>
</dbReference>
<dbReference type="PROSITE" id="PS00065">
    <property type="entry name" value="D_2_HYDROXYACID_DH_1"/>
    <property type="match status" value="1"/>
</dbReference>
<protein>
    <recommendedName>
        <fullName evidence="6">D-3-phosphoglycerate dehydrogenase</fullName>
        <ecNumber evidence="4">1.1.1.399</ecNumber>
        <ecNumber evidence="5">1.1.1.95</ecNumber>
    </recommendedName>
    <alternativeName>
        <fullName evidence="9">2-oxoglutarate reductase</fullName>
    </alternativeName>
</protein>
<comment type="function">
    <text evidence="1">Catalyzes the reversible oxidation of 3-phospho-D-glycerate to 3-phosphonooxypyruvate, the first step of the phosphorylated L-serine biosynthesis pathway. Also catalyzes the reversible oxidation of 2-hydroxyglutarate to 2-oxoglutarate.</text>
</comment>
<evidence type="ECO:0000256" key="6">
    <source>
        <dbReference type="ARBA" id="ARBA00021582"/>
    </source>
</evidence>
<dbReference type="EC" id="1.1.1.399" evidence="4"/>
<gene>
    <name evidence="14" type="ORF">SAMN05216355_10284</name>
</gene>
<dbReference type="PANTHER" id="PTHR42938:SF47">
    <property type="entry name" value="HYDROXYPYRUVATE REDUCTASE"/>
    <property type="match status" value="1"/>
</dbReference>
<evidence type="ECO:0000256" key="8">
    <source>
        <dbReference type="ARBA" id="ARBA00023027"/>
    </source>
</evidence>
<evidence type="ECO:0000313" key="14">
    <source>
        <dbReference type="EMBL" id="SDN35909.1"/>
    </source>
</evidence>
<evidence type="ECO:0000256" key="3">
    <source>
        <dbReference type="ARBA" id="ARBA00005854"/>
    </source>
</evidence>
<dbReference type="GO" id="GO:0004617">
    <property type="term" value="F:phosphoglycerate dehydrogenase activity"/>
    <property type="evidence" value="ECO:0007669"/>
    <property type="project" value="UniProtKB-EC"/>
</dbReference>
<organism evidence="14 15">
    <name type="scientific">Actinomyces ruminicola</name>
    <dbReference type="NCBI Taxonomy" id="332524"/>
    <lineage>
        <taxon>Bacteria</taxon>
        <taxon>Bacillati</taxon>
        <taxon>Actinomycetota</taxon>
        <taxon>Actinomycetes</taxon>
        <taxon>Actinomycetales</taxon>
        <taxon>Actinomycetaceae</taxon>
        <taxon>Actinomyces</taxon>
    </lineage>
</organism>
<dbReference type="EC" id="1.1.1.95" evidence="5"/>
<evidence type="ECO:0000256" key="5">
    <source>
        <dbReference type="ARBA" id="ARBA00013143"/>
    </source>
</evidence>
<accession>A0A1H0ARE9</accession>